<dbReference type="AlphaFoldDB" id="K3ZP75"/>
<dbReference type="InParanoid" id="K3ZP75"/>
<dbReference type="EnsemblPlants" id="KQK95646">
    <property type="protein sequence ID" value="KQK95646"/>
    <property type="gene ID" value="SETIT_028405mg"/>
</dbReference>
<proteinExistence type="predicted"/>
<sequence>MSIMEPWRMLASFTGSSGEEEADHGHRDDDEDDLAGRRRKLGCHRFGLSS</sequence>
<evidence type="ECO:0000256" key="1">
    <source>
        <dbReference type="SAM" id="MobiDB-lite"/>
    </source>
</evidence>
<feature type="region of interest" description="Disordered" evidence="1">
    <location>
        <begin position="1"/>
        <end position="36"/>
    </location>
</feature>
<dbReference type="Proteomes" id="UP000004995">
    <property type="component" value="Unassembled WGS sequence"/>
</dbReference>
<keyword evidence="3" id="KW-1185">Reference proteome</keyword>
<dbReference type="Gramene" id="KQK95646">
    <property type="protein sequence ID" value="KQK95646"/>
    <property type="gene ID" value="SETIT_028405mg"/>
</dbReference>
<accession>K3ZP75</accession>
<organism evidence="2 3">
    <name type="scientific">Setaria italica</name>
    <name type="common">Foxtail millet</name>
    <name type="synonym">Panicum italicum</name>
    <dbReference type="NCBI Taxonomy" id="4555"/>
    <lineage>
        <taxon>Eukaryota</taxon>
        <taxon>Viridiplantae</taxon>
        <taxon>Streptophyta</taxon>
        <taxon>Embryophyta</taxon>
        <taxon>Tracheophyta</taxon>
        <taxon>Spermatophyta</taxon>
        <taxon>Magnoliopsida</taxon>
        <taxon>Liliopsida</taxon>
        <taxon>Poales</taxon>
        <taxon>Poaceae</taxon>
        <taxon>PACMAD clade</taxon>
        <taxon>Panicoideae</taxon>
        <taxon>Panicodae</taxon>
        <taxon>Paniceae</taxon>
        <taxon>Cenchrinae</taxon>
        <taxon>Setaria</taxon>
    </lineage>
</organism>
<reference evidence="2" key="2">
    <citation type="submission" date="2018-08" db="UniProtKB">
        <authorList>
            <consortium name="EnsemblPlants"/>
        </authorList>
    </citation>
    <scope>IDENTIFICATION</scope>
    <source>
        <strain evidence="2">Yugu1</strain>
    </source>
</reference>
<reference evidence="3" key="1">
    <citation type="journal article" date="2012" name="Nat. Biotechnol.">
        <title>Reference genome sequence of the model plant Setaria.</title>
        <authorList>
            <person name="Bennetzen J.L."/>
            <person name="Schmutz J."/>
            <person name="Wang H."/>
            <person name="Percifield R."/>
            <person name="Hawkins J."/>
            <person name="Pontaroli A.C."/>
            <person name="Estep M."/>
            <person name="Feng L."/>
            <person name="Vaughn J.N."/>
            <person name="Grimwood J."/>
            <person name="Jenkins J."/>
            <person name="Barry K."/>
            <person name="Lindquist E."/>
            <person name="Hellsten U."/>
            <person name="Deshpande S."/>
            <person name="Wang X."/>
            <person name="Wu X."/>
            <person name="Mitros T."/>
            <person name="Triplett J."/>
            <person name="Yang X."/>
            <person name="Ye C.Y."/>
            <person name="Mauro-Herrera M."/>
            <person name="Wang L."/>
            <person name="Li P."/>
            <person name="Sharma M."/>
            <person name="Sharma R."/>
            <person name="Ronald P.C."/>
            <person name="Panaud O."/>
            <person name="Kellogg E.A."/>
            <person name="Brutnell T.P."/>
            <person name="Doust A.N."/>
            <person name="Tuskan G.A."/>
            <person name="Rokhsar D."/>
            <person name="Devos K.M."/>
        </authorList>
    </citation>
    <scope>NUCLEOTIDE SEQUENCE [LARGE SCALE GENOMIC DNA]</scope>
    <source>
        <strain evidence="3">cv. Yugu1</strain>
    </source>
</reference>
<dbReference type="HOGENOM" id="CLU_3127868_0_0_1"/>
<dbReference type="EMBL" id="AGNK02005203">
    <property type="status" value="NOT_ANNOTATED_CDS"/>
    <property type="molecule type" value="Genomic_DNA"/>
</dbReference>
<evidence type="ECO:0000313" key="2">
    <source>
        <dbReference type="EnsemblPlants" id="KQK95646"/>
    </source>
</evidence>
<name>K3ZP75_SETIT</name>
<protein>
    <submittedName>
        <fullName evidence="2">Uncharacterized protein</fullName>
    </submittedName>
</protein>
<evidence type="ECO:0000313" key="3">
    <source>
        <dbReference type="Proteomes" id="UP000004995"/>
    </source>
</evidence>